<evidence type="ECO:0000313" key="4">
    <source>
        <dbReference type="EMBL" id="SMC58218.1"/>
    </source>
</evidence>
<dbReference type="Pfam" id="PF04773">
    <property type="entry name" value="FecR"/>
    <property type="match status" value="1"/>
</dbReference>
<evidence type="ECO:0000256" key="1">
    <source>
        <dbReference type="SAM" id="Phobius"/>
    </source>
</evidence>
<feature type="transmembrane region" description="Helical" evidence="1">
    <location>
        <begin position="74"/>
        <end position="94"/>
    </location>
</feature>
<protein>
    <submittedName>
        <fullName evidence="4">FecR family protein</fullName>
    </submittedName>
</protein>
<feature type="domain" description="FecR protein" evidence="2">
    <location>
        <begin position="178"/>
        <end position="278"/>
    </location>
</feature>
<evidence type="ECO:0000259" key="2">
    <source>
        <dbReference type="Pfam" id="PF04773"/>
    </source>
</evidence>
<dbReference type="Gene3D" id="3.55.50.30">
    <property type="match status" value="1"/>
</dbReference>
<dbReference type="STRING" id="151894.SAMN04488524_1291"/>
<accession>A0A1W2AD92</accession>
<dbReference type="InterPro" id="IPR032508">
    <property type="entry name" value="FecR_C"/>
</dbReference>
<feature type="domain" description="Protein FecR C-terminal" evidence="3">
    <location>
        <begin position="323"/>
        <end position="390"/>
    </location>
</feature>
<name>A0A1W2AD92_9SPHI</name>
<dbReference type="PANTHER" id="PTHR30273">
    <property type="entry name" value="PERIPLASMIC SIGNAL SENSOR AND SIGMA FACTOR ACTIVATOR FECR-RELATED"/>
    <property type="match status" value="1"/>
</dbReference>
<keyword evidence="5" id="KW-1185">Reference proteome</keyword>
<keyword evidence="1" id="KW-1133">Transmembrane helix</keyword>
<sequence>MTKYIAKELLEKYLQGTCTEEEQAIVESWQLKELEGKNFSAKTVQIETAYQTIWDGISAKAPASPDIELKNNRFRYLAIAAAILIALSAGLFFIQNKLSGGSVAEQLVKTGKDFVPGGNKATLLLADGSRISLTDAANGKLAKQAGMTITKTRDGQLVYNLDAQYIAGPSKARNQMNTISTPRGGQYQVALPDGSKVWLNAESSLKYAVDFNTEIRKVELSGEAYFEVAGKTGPAGSKVPFIVVTDKQEVEVLGTHFNISSYGDEPLTKTTLLEGSVNVLQRSSGNSRLLKPGEQAKVSTAQAAPTVVIPDLESEMAWKNGLFIFREEPIETIIKDLARWYDVDISFEGKPINVSFVGVVSRSKNISSILKILEETGDLHFKVEGRKILIMN</sequence>
<evidence type="ECO:0000259" key="3">
    <source>
        <dbReference type="Pfam" id="PF16344"/>
    </source>
</evidence>
<organism evidence="4 5">
    <name type="scientific">Pedobacter africanus</name>
    <dbReference type="NCBI Taxonomy" id="151894"/>
    <lineage>
        <taxon>Bacteria</taxon>
        <taxon>Pseudomonadati</taxon>
        <taxon>Bacteroidota</taxon>
        <taxon>Sphingobacteriia</taxon>
        <taxon>Sphingobacteriales</taxon>
        <taxon>Sphingobacteriaceae</taxon>
        <taxon>Pedobacter</taxon>
    </lineage>
</organism>
<dbReference type="Proteomes" id="UP000192756">
    <property type="component" value="Unassembled WGS sequence"/>
</dbReference>
<proteinExistence type="predicted"/>
<dbReference type="AlphaFoldDB" id="A0A1W2AD92"/>
<dbReference type="Pfam" id="PF16344">
    <property type="entry name" value="FecR_C"/>
    <property type="match status" value="1"/>
</dbReference>
<keyword evidence="1" id="KW-0812">Transmembrane</keyword>
<reference evidence="5" key="1">
    <citation type="submission" date="2017-04" db="EMBL/GenBank/DDBJ databases">
        <authorList>
            <person name="Varghese N."/>
            <person name="Submissions S."/>
        </authorList>
    </citation>
    <scope>NUCLEOTIDE SEQUENCE [LARGE SCALE GENOMIC DNA]</scope>
    <source>
        <strain evidence="5">DSM 12126</strain>
    </source>
</reference>
<dbReference type="EMBL" id="FWXT01000001">
    <property type="protein sequence ID" value="SMC58218.1"/>
    <property type="molecule type" value="Genomic_DNA"/>
</dbReference>
<evidence type="ECO:0000313" key="5">
    <source>
        <dbReference type="Proteomes" id="UP000192756"/>
    </source>
</evidence>
<gene>
    <name evidence="4" type="ORF">SAMN04488524_1291</name>
</gene>
<dbReference type="RefSeq" id="WP_084237543.1">
    <property type="nucleotide sequence ID" value="NZ_FWXT01000001.1"/>
</dbReference>
<dbReference type="InterPro" id="IPR006860">
    <property type="entry name" value="FecR"/>
</dbReference>
<dbReference type="GO" id="GO:0016989">
    <property type="term" value="F:sigma factor antagonist activity"/>
    <property type="evidence" value="ECO:0007669"/>
    <property type="project" value="TreeGrafter"/>
</dbReference>
<dbReference type="InterPro" id="IPR012373">
    <property type="entry name" value="Ferrdict_sens_TM"/>
</dbReference>
<dbReference type="PANTHER" id="PTHR30273:SF2">
    <property type="entry name" value="PROTEIN FECR"/>
    <property type="match status" value="1"/>
</dbReference>
<keyword evidence="1" id="KW-0472">Membrane</keyword>
<dbReference type="Gene3D" id="2.60.120.1440">
    <property type="match status" value="1"/>
</dbReference>
<dbReference type="OrthoDB" id="1099963at2"/>